<keyword evidence="1" id="KW-1133">Transmembrane helix</keyword>
<feature type="transmembrane region" description="Helical" evidence="1">
    <location>
        <begin position="100"/>
        <end position="122"/>
    </location>
</feature>
<dbReference type="KEGG" id="ppsc:EHS13_34640"/>
<feature type="transmembrane region" description="Helical" evidence="1">
    <location>
        <begin position="143"/>
        <end position="167"/>
    </location>
</feature>
<dbReference type="EMBL" id="CP034235">
    <property type="protein sequence ID" value="QGQ99640.1"/>
    <property type="molecule type" value="Genomic_DNA"/>
</dbReference>
<feature type="transmembrane region" description="Helical" evidence="1">
    <location>
        <begin position="14"/>
        <end position="36"/>
    </location>
</feature>
<proteinExistence type="predicted"/>
<protein>
    <submittedName>
        <fullName evidence="2">Uncharacterized protein</fullName>
    </submittedName>
</protein>
<name>A0A6B8RT46_9BACL</name>
<keyword evidence="3" id="KW-1185">Reference proteome</keyword>
<dbReference type="RefSeq" id="WP_155704805.1">
    <property type="nucleotide sequence ID" value="NZ_CP034235.1"/>
</dbReference>
<accession>A0A6B8RT46</accession>
<dbReference type="AlphaFoldDB" id="A0A6B8RT46"/>
<keyword evidence="1" id="KW-0472">Membrane</keyword>
<organism evidence="2 3">
    <name type="scientific">Paenibacillus psychroresistens</name>
    <dbReference type="NCBI Taxonomy" id="1778678"/>
    <lineage>
        <taxon>Bacteria</taxon>
        <taxon>Bacillati</taxon>
        <taxon>Bacillota</taxon>
        <taxon>Bacilli</taxon>
        <taxon>Bacillales</taxon>
        <taxon>Paenibacillaceae</taxon>
        <taxon>Paenibacillus</taxon>
    </lineage>
</organism>
<evidence type="ECO:0000313" key="2">
    <source>
        <dbReference type="EMBL" id="QGQ99640.1"/>
    </source>
</evidence>
<sequence length="172" mass="20062">MFILDGFNTLRESYVFYFASIMLFGISIITAAGRCYQALYKERINAWWYYLIEIIVQIIRIFQYILIISLSTDTAIRDFNSIGFRDKISLSVYGMTVTDIIWEFVGFAIIFGIYNLILNRLFTKHMIAGFMKKRQLTKFSVESVQLAVLLGYKNLLLIPVSFIYILVVLQII</sequence>
<dbReference type="Proteomes" id="UP000426246">
    <property type="component" value="Chromosome"/>
</dbReference>
<reference evidence="3" key="1">
    <citation type="submission" date="2018-11" db="EMBL/GenBank/DDBJ databases">
        <title>Complete genome sequence of Paenibacillus sp. ML311-T8.</title>
        <authorList>
            <person name="Nam Y.-D."/>
            <person name="Kang J."/>
            <person name="Chung W.-H."/>
            <person name="Park Y.S."/>
        </authorList>
    </citation>
    <scope>NUCLEOTIDE SEQUENCE [LARGE SCALE GENOMIC DNA]</scope>
    <source>
        <strain evidence="3">ML311-T8</strain>
    </source>
</reference>
<gene>
    <name evidence="2" type="ORF">EHS13_34640</name>
</gene>
<keyword evidence="1" id="KW-0812">Transmembrane</keyword>
<feature type="transmembrane region" description="Helical" evidence="1">
    <location>
        <begin position="48"/>
        <end position="70"/>
    </location>
</feature>
<evidence type="ECO:0000256" key="1">
    <source>
        <dbReference type="SAM" id="Phobius"/>
    </source>
</evidence>
<evidence type="ECO:0000313" key="3">
    <source>
        <dbReference type="Proteomes" id="UP000426246"/>
    </source>
</evidence>